<protein>
    <submittedName>
        <fullName evidence="1">G6645 protein</fullName>
    </submittedName>
</protein>
<dbReference type="Proteomes" id="UP001497392">
    <property type="component" value="Unassembled WGS sequence"/>
</dbReference>
<name>A0ABP1FZU9_9CHLO</name>
<gene>
    <name evidence="1" type="primary">g6645</name>
    <name evidence="1" type="ORF">VP750_LOCUS5684</name>
</gene>
<evidence type="ECO:0000313" key="2">
    <source>
        <dbReference type="Proteomes" id="UP001497392"/>
    </source>
</evidence>
<dbReference type="EMBL" id="CAXHTA020000010">
    <property type="protein sequence ID" value="CAL5224025.1"/>
    <property type="molecule type" value="Genomic_DNA"/>
</dbReference>
<comment type="caution">
    <text evidence="1">The sequence shown here is derived from an EMBL/GenBank/DDBJ whole genome shotgun (WGS) entry which is preliminary data.</text>
</comment>
<reference evidence="1 2" key="1">
    <citation type="submission" date="2024-06" db="EMBL/GenBank/DDBJ databases">
        <authorList>
            <person name="Kraege A."/>
            <person name="Thomma B."/>
        </authorList>
    </citation>
    <scope>NUCLEOTIDE SEQUENCE [LARGE SCALE GENOMIC DNA]</scope>
</reference>
<proteinExistence type="predicted"/>
<evidence type="ECO:0000313" key="1">
    <source>
        <dbReference type="EMBL" id="CAL5224025.1"/>
    </source>
</evidence>
<sequence>MHTAKTGGSTLREIIGAGAAASGIPISQQFIPCYNGLDCSTFGLPHRNYSIIAGHFTWRELQRVGLHDFSCVVSVRQPVDRVVSCLSYNTPRDVMESVHALNRSAFQRLMTKETSCNNGLLSMLMPSMAGMDNIEDSINSNNLNATISQTIVQAAIDNMKRCIIVDLFDDMHDEGLPDSSTILARYFPWMQPPQELPKLRQRRLAYYEFQVSHLQQIARLNHLDTITFKAALKQMRQQ</sequence>
<organism evidence="1 2">
    <name type="scientific">Coccomyxa viridis</name>
    <dbReference type="NCBI Taxonomy" id="1274662"/>
    <lineage>
        <taxon>Eukaryota</taxon>
        <taxon>Viridiplantae</taxon>
        <taxon>Chlorophyta</taxon>
        <taxon>core chlorophytes</taxon>
        <taxon>Trebouxiophyceae</taxon>
        <taxon>Trebouxiophyceae incertae sedis</taxon>
        <taxon>Coccomyxaceae</taxon>
        <taxon>Coccomyxa</taxon>
    </lineage>
</organism>
<accession>A0ABP1FZU9</accession>
<dbReference type="InterPro" id="IPR027417">
    <property type="entry name" value="P-loop_NTPase"/>
</dbReference>
<dbReference type="Gene3D" id="3.40.50.300">
    <property type="entry name" value="P-loop containing nucleotide triphosphate hydrolases"/>
    <property type="match status" value="1"/>
</dbReference>
<keyword evidence="2" id="KW-1185">Reference proteome</keyword>